<gene>
    <name evidence="3" type="ORF">DFL_001656</name>
</gene>
<feature type="region of interest" description="Disordered" evidence="1">
    <location>
        <begin position="352"/>
        <end position="371"/>
    </location>
</feature>
<dbReference type="Proteomes" id="UP000283090">
    <property type="component" value="Unassembled WGS sequence"/>
</dbReference>
<feature type="region of interest" description="Disordered" evidence="1">
    <location>
        <begin position="145"/>
        <end position="181"/>
    </location>
</feature>
<accession>A0A437A904</accession>
<feature type="compositionally biased region" description="Acidic residues" evidence="1">
    <location>
        <begin position="168"/>
        <end position="181"/>
    </location>
</feature>
<feature type="compositionally biased region" description="Basic and acidic residues" evidence="1">
    <location>
        <begin position="361"/>
        <end position="371"/>
    </location>
</feature>
<keyword evidence="4" id="KW-1185">Reference proteome</keyword>
<protein>
    <submittedName>
        <fullName evidence="3">Uncharacterized protein</fullName>
    </submittedName>
</protein>
<dbReference type="AlphaFoldDB" id="A0A437A904"/>
<sequence length="371" mass="40076">MQYNRASSQQASQIGWLSLLFFFIAALPRVLAAPGAGKASFQVRGSAPKPGASLPVRTAIAVAPTGGLPGLHPETTAIAVIPKRRGIPESFSLVDKFYKKNKKKIKRNEDRNEDGIEKPAKIGKKGKVKMITVVRSIPVTATVLKRTDGGYPSPDSEGNDIPTRPPRDDDEGDPTDGNLPEEDMATVSVLEKVVPTDNPVVITSYECPAVTVTEHPSTPSDTPELAKQLINLNTPAKVSCFTISSELQADLASQTEVLEYVEGYFCDSTLSRTADASGVAHVVREHVGGTQNMSVSWMLTGKRPSKKECVEGLKMIWDKCANLKSSEGPFSGGKALFKRGVFYNLEAVTFSERPKKGKKSKAGDEENKKSE</sequence>
<dbReference type="RefSeq" id="XP_067492964.1">
    <property type="nucleotide sequence ID" value="XM_067630308.1"/>
</dbReference>
<dbReference type="GeneID" id="93583967"/>
<organism evidence="3 4">
    <name type="scientific">Arthrobotrys flagrans</name>
    <name type="common">Nematode-trapping fungus</name>
    <name type="synonym">Trichothecium flagrans</name>
    <dbReference type="NCBI Taxonomy" id="97331"/>
    <lineage>
        <taxon>Eukaryota</taxon>
        <taxon>Fungi</taxon>
        <taxon>Dikarya</taxon>
        <taxon>Ascomycota</taxon>
        <taxon>Pezizomycotina</taxon>
        <taxon>Orbiliomycetes</taxon>
        <taxon>Orbiliales</taxon>
        <taxon>Orbiliaceae</taxon>
        <taxon>Arthrobotrys</taxon>
    </lineage>
</organism>
<evidence type="ECO:0000256" key="2">
    <source>
        <dbReference type="SAM" id="SignalP"/>
    </source>
</evidence>
<dbReference type="VEuPathDB" id="FungiDB:DFL_001656"/>
<keyword evidence="2" id="KW-0732">Signal</keyword>
<proteinExistence type="predicted"/>
<dbReference type="OrthoDB" id="10345205at2759"/>
<evidence type="ECO:0000313" key="3">
    <source>
        <dbReference type="EMBL" id="RVD87420.1"/>
    </source>
</evidence>
<comment type="caution">
    <text evidence="3">The sequence shown here is derived from an EMBL/GenBank/DDBJ whole genome shotgun (WGS) entry which is preliminary data.</text>
</comment>
<feature type="signal peptide" evidence="2">
    <location>
        <begin position="1"/>
        <end position="32"/>
    </location>
</feature>
<dbReference type="EMBL" id="SAEB01000003">
    <property type="protein sequence ID" value="RVD87420.1"/>
    <property type="molecule type" value="Genomic_DNA"/>
</dbReference>
<evidence type="ECO:0000256" key="1">
    <source>
        <dbReference type="SAM" id="MobiDB-lite"/>
    </source>
</evidence>
<feature type="chain" id="PRO_5018969201" evidence="2">
    <location>
        <begin position="33"/>
        <end position="371"/>
    </location>
</feature>
<evidence type="ECO:0000313" key="4">
    <source>
        <dbReference type="Proteomes" id="UP000283090"/>
    </source>
</evidence>
<reference evidence="3 4" key="1">
    <citation type="submission" date="2019-01" db="EMBL/GenBank/DDBJ databases">
        <title>Intercellular communication is required for trap formation in the nematode-trapping fungus Duddingtonia flagrans.</title>
        <authorList>
            <person name="Youssar L."/>
            <person name="Wernet V."/>
            <person name="Hensel N."/>
            <person name="Hildebrandt H.-G."/>
            <person name="Fischer R."/>
        </authorList>
    </citation>
    <scope>NUCLEOTIDE SEQUENCE [LARGE SCALE GENOMIC DNA]</scope>
    <source>
        <strain evidence="3 4">CBS H-5679</strain>
    </source>
</reference>
<name>A0A437A904_ARTFL</name>